<sequence>MKLKVKLTSLLIMIVAFNLTFLLPAFASSNESPTYTVISFDGMRHDFTENYMHEGLLPNFKKVKDNGLFAKNFKTVYPSLTSASHAAISTGAKPEKTGMISNNLHKPGTKLTEKQSAFFSSLDTIPIWAEARKQGKTTATVLFPGSNPEEGNQATYAIYNGKTWAESDLNNLTFKEAVEWKQLPKSYSPAKESTLSLKLGKSAGQKIYILAADSRDNGVIDYDTFYFTTDKNRPLSEAVHLNEWGSISFPINDQHLAGFSFKVKDFDQSLENVKFYRTAVTSGVIHGPQEFKDNIAKKFGHLPDQDDDLGLENNWITRLEYEEISERFAKWTTDVSLYIKEQYKPDLLFFYYPQIDHEEHKYLLVDPRQPGYTEEKSKQYMDYIKWAYQLADRSLGDTLEKMSDNDRLILISDHGMEPVHTMISPNHELEEAGLLQKDKDGKVDTEKSKAYAVASGAIAHIYINLEGREQNGIVSKEEYPEVQKEIMDIFNGLKVKEPSKIKRMQYLLDKSQQNSSNDNGITTFKKVMKVLFEPKERPFEEVIAKGSKEDRVLSHEQAGDVLLIAKQGYSITQDDESTTKKSVERGIHGGNPERMELRPILFVTGNNYPKANIREEISTLDIAPTLYELMELDTPEFVDGKVIDKIIEADRN</sequence>
<dbReference type="AlphaFoldDB" id="A0A345PDM5"/>
<organism evidence="2 3">
    <name type="scientific">Oceanobacillus zhaokaii</name>
    <dbReference type="NCBI Taxonomy" id="2052660"/>
    <lineage>
        <taxon>Bacteria</taxon>
        <taxon>Bacillati</taxon>
        <taxon>Bacillota</taxon>
        <taxon>Bacilli</taxon>
        <taxon>Bacillales</taxon>
        <taxon>Bacillaceae</taxon>
        <taxon>Oceanobacillus</taxon>
    </lineage>
</organism>
<proteinExistence type="predicted"/>
<dbReference type="InterPro" id="IPR017850">
    <property type="entry name" value="Alkaline_phosphatase_core_sf"/>
</dbReference>
<keyword evidence="1" id="KW-0732">Signal</keyword>
<dbReference type="PANTHER" id="PTHR10151">
    <property type="entry name" value="ECTONUCLEOTIDE PYROPHOSPHATASE/PHOSPHODIESTERASE"/>
    <property type="match status" value="1"/>
</dbReference>
<dbReference type="RefSeq" id="WP_114915398.1">
    <property type="nucleotide sequence ID" value="NZ_CP024848.1"/>
</dbReference>
<accession>A0A345PDM5</accession>
<keyword evidence="3" id="KW-1185">Reference proteome</keyword>
<dbReference type="KEGG" id="ocn:CUC15_03595"/>
<evidence type="ECO:0008006" key="4">
    <source>
        <dbReference type="Google" id="ProtNLM"/>
    </source>
</evidence>
<dbReference type="SUPFAM" id="SSF53649">
    <property type="entry name" value="Alkaline phosphatase-like"/>
    <property type="match status" value="1"/>
</dbReference>
<dbReference type="GO" id="GO:0016787">
    <property type="term" value="F:hydrolase activity"/>
    <property type="evidence" value="ECO:0007669"/>
    <property type="project" value="UniProtKB-ARBA"/>
</dbReference>
<dbReference type="Pfam" id="PF01663">
    <property type="entry name" value="Phosphodiest"/>
    <property type="match status" value="2"/>
</dbReference>
<name>A0A345PDM5_9BACI</name>
<dbReference type="InterPro" id="IPR002591">
    <property type="entry name" value="Phosphodiest/P_Trfase"/>
</dbReference>
<dbReference type="EMBL" id="CP024848">
    <property type="protein sequence ID" value="AXI08105.1"/>
    <property type="molecule type" value="Genomic_DNA"/>
</dbReference>
<feature type="signal peptide" evidence="1">
    <location>
        <begin position="1"/>
        <end position="27"/>
    </location>
</feature>
<dbReference type="Gene3D" id="3.40.720.10">
    <property type="entry name" value="Alkaline Phosphatase, subunit A"/>
    <property type="match status" value="2"/>
</dbReference>
<evidence type="ECO:0000313" key="2">
    <source>
        <dbReference type="EMBL" id="AXI08105.1"/>
    </source>
</evidence>
<dbReference type="Proteomes" id="UP000253908">
    <property type="component" value="Chromosome"/>
</dbReference>
<feature type="chain" id="PRO_5016559032" description="Alkaline phosphatase family protein" evidence="1">
    <location>
        <begin position="28"/>
        <end position="652"/>
    </location>
</feature>
<evidence type="ECO:0000256" key="1">
    <source>
        <dbReference type="SAM" id="SignalP"/>
    </source>
</evidence>
<gene>
    <name evidence="2" type="ORF">CUC15_03595</name>
</gene>
<dbReference type="PANTHER" id="PTHR10151:SF120">
    <property type="entry name" value="BIS(5'-ADENOSYL)-TRIPHOSPHATASE"/>
    <property type="match status" value="1"/>
</dbReference>
<protein>
    <recommendedName>
        <fullName evidence="4">Alkaline phosphatase family protein</fullName>
    </recommendedName>
</protein>
<dbReference type="OrthoDB" id="9779418at2"/>
<evidence type="ECO:0000313" key="3">
    <source>
        <dbReference type="Proteomes" id="UP000253908"/>
    </source>
</evidence>
<reference evidence="3" key="1">
    <citation type="submission" date="2017-11" db="EMBL/GenBank/DDBJ databases">
        <authorList>
            <person name="Zhu W."/>
        </authorList>
    </citation>
    <scope>NUCLEOTIDE SEQUENCE [LARGE SCALE GENOMIC DNA]</scope>
    <source>
        <strain evidence="3">160</strain>
    </source>
</reference>